<sequence>MSDTPAVDQLATGLKQLLEVTGLSRGQIENYGKTQTPPVNLGRSKTSPWFNGKSVPEPGRPFNTLVGLLEDRAFQKVGRPKQGVGRWELLRKAAAAERRFLPSGSDDTAPPPQTVANGASIAPSGPPSDSDRLKAGRLLDLLPPDGPWNAWLRKAATLFRVPFSVSHVVCDAYEGLEGDVFDYVDPATQEAHEVVLVRLKAFYDELNGMQDISDEGQPLLEMSYPGTTAERNELNRQACQARDGFLSAYRILVNLLNARGLLPPGSPAAQDVGSPGGEAGKPDIGVELLAGCTLEAGGIISVPMGLAGQEGRRGFSEPYYLVVRAANRGVHEVQIEDVRIEVDYGGETPVLPYLFPPGGPGGKVQLPFRLSSHAGGQVLANTAELGHAVAHVAREHRALPQRVRPVARTGSGIDYEGAWIALDDVTPFLLKALSGGAR</sequence>
<dbReference type="Proteomes" id="UP000735541">
    <property type="component" value="Unassembled WGS sequence"/>
</dbReference>
<name>A0ABS6TLY7_STRHA</name>
<proteinExistence type="predicted"/>
<organism evidence="2 3">
    <name type="scientific">Streptomyces halstedii</name>
    <dbReference type="NCBI Taxonomy" id="1944"/>
    <lineage>
        <taxon>Bacteria</taxon>
        <taxon>Bacillati</taxon>
        <taxon>Actinomycetota</taxon>
        <taxon>Actinomycetes</taxon>
        <taxon>Kitasatosporales</taxon>
        <taxon>Streptomycetaceae</taxon>
        <taxon>Streptomyces</taxon>
    </lineage>
</organism>
<keyword evidence="3" id="KW-1185">Reference proteome</keyword>
<comment type="caution">
    <text evidence="2">The sequence shown here is derived from an EMBL/GenBank/DDBJ whole genome shotgun (WGS) entry which is preliminary data.</text>
</comment>
<dbReference type="EMBL" id="JAHUVW010000001">
    <property type="protein sequence ID" value="MBV7669235.1"/>
    <property type="molecule type" value="Genomic_DNA"/>
</dbReference>
<accession>A0ABS6TLY7</accession>
<feature type="region of interest" description="Disordered" evidence="1">
    <location>
        <begin position="101"/>
        <end position="134"/>
    </location>
</feature>
<evidence type="ECO:0000256" key="1">
    <source>
        <dbReference type="SAM" id="MobiDB-lite"/>
    </source>
</evidence>
<protein>
    <recommendedName>
        <fullName evidence="4">PE-PGRS family protein</fullName>
    </recommendedName>
</protein>
<evidence type="ECO:0000313" key="2">
    <source>
        <dbReference type="EMBL" id="MBV7669235.1"/>
    </source>
</evidence>
<reference evidence="2 3" key="1">
    <citation type="submission" date="2021-07" db="EMBL/GenBank/DDBJ databases">
        <title>Sequencing Streptomyces halstedii LGO-A4 genome an citrus endophytic actinomycete.</title>
        <authorList>
            <person name="Samborskyy M."/>
            <person name="Scott N."/>
            <person name="Deglau R."/>
            <person name="Dickens S."/>
            <person name="Oliveira L.G."/>
        </authorList>
    </citation>
    <scope>NUCLEOTIDE SEQUENCE [LARGE SCALE GENOMIC DNA]</scope>
    <source>
        <strain evidence="2 3">LGO-A4</strain>
    </source>
</reference>
<dbReference type="RefSeq" id="WP_228867669.1">
    <property type="nucleotide sequence ID" value="NZ_JAHUVW010000001.1"/>
</dbReference>
<gene>
    <name evidence="2" type="ORF">STHAL_06985</name>
</gene>
<evidence type="ECO:0008006" key="4">
    <source>
        <dbReference type="Google" id="ProtNLM"/>
    </source>
</evidence>
<evidence type="ECO:0000313" key="3">
    <source>
        <dbReference type="Proteomes" id="UP000735541"/>
    </source>
</evidence>